<reference evidence="1" key="1">
    <citation type="submission" date="2019-11" db="EMBL/GenBank/DDBJ databases">
        <title>Nori genome reveals adaptations in red seaweeds to the harsh intertidal environment.</title>
        <authorList>
            <person name="Wang D."/>
            <person name="Mao Y."/>
        </authorList>
    </citation>
    <scope>NUCLEOTIDE SEQUENCE</scope>
    <source>
        <tissue evidence="1">Gametophyte</tissue>
    </source>
</reference>
<keyword evidence="2" id="KW-1185">Reference proteome</keyword>
<comment type="caution">
    <text evidence="1">The sequence shown here is derived from an EMBL/GenBank/DDBJ whole genome shotgun (WGS) entry which is preliminary data.</text>
</comment>
<evidence type="ECO:0000313" key="1">
    <source>
        <dbReference type="EMBL" id="KAK1858498.1"/>
    </source>
</evidence>
<dbReference type="EMBL" id="CM020618">
    <property type="protein sequence ID" value="KAK1858498.1"/>
    <property type="molecule type" value="Genomic_DNA"/>
</dbReference>
<protein>
    <submittedName>
        <fullName evidence="1">Uncharacterized protein</fullName>
    </submittedName>
</protein>
<gene>
    <name evidence="1" type="ORF">I4F81_001099</name>
</gene>
<accession>A0ACC3BLP1</accession>
<proteinExistence type="predicted"/>
<organism evidence="1 2">
    <name type="scientific">Pyropia yezoensis</name>
    <name type="common">Susabi-nori</name>
    <name type="synonym">Porphyra yezoensis</name>
    <dbReference type="NCBI Taxonomy" id="2788"/>
    <lineage>
        <taxon>Eukaryota</taxon>
        <taxon>Rhodophyta</taxon>
        <taxon>Bangiophyceae</taxon>
        <taxon>Bangiales</taxon>
        <taxon>Bangiaceae</taxon>
        <taxon>Pyropia</taxon>
    </lineage>
</organism>
<dbReference type="Proteomes" id="UP000798662">
    <property type="component" value="Chromosome 1"/>
</dbReference>
<sequence>MPQDRKGECSQAGCSPLCVGGLAPSVARRGRLGFATAGSTPVGLPAAGCRRHEPSPPPLGGAAAVSCFHLQLPSAASDRPRRLPPLLADAVAECVARCCRHRPSPPPASPNTGCFRCRLPTPSGAPAATRRRRRWPLPSDARSLAPLSPCWQWSPPLATASAASSDSSGRSGSAGDSHPAKAAAVGAAAGSAAGRRPA</sequence>
<evidence type="ECO:0000313" key="2">
    <source>
        <dbReference type="Proteomes" id="UP000798662"/>
    </source>
</evidence>
<name>A0ACC3BLP1_PYRYE</name>